<dbReference type="InterPro" id="IPR011008">
    <property type="entry name" value="Dimeric_a/b-barrel"/>
</dbReference>
<dbReference type="RefSeq" id="XP_033681562.1">
    <property type="nucleotide sequence ID" value="XM_033833591.1"/>
</dbReference>
<accession>A0A6A6I8Z9</accession>
<evidence type="ECO:0000313" key="1">
    <source>
        <dbReference type="EMBL" id="KAF2246558.1"/>
    </source>
</evidence>
<dbReference type="Gene3D" id="3.30.70.100">
    <property type="match status" value="1"/>
</dbReference>
<dbReference type="OrthoDB" id="2851338at2759"/>
<dbReference type="AlphaFoldDB" id="A0A6A6I8Z9"/>
<reference evidence="1" key="1">
    <citation type="journal article" date="2020" name="Stud. Mycol.">
        <title>101 Dothideomycetes genomes: a test case for predicting lifestyles and emergence of pathogens.</title>
        <authorList>
            <person name="Haridas S."/>
            <person name="Albert R."/>
            <person name="Binder M."/>
            <person name="Bloem J."/>
            <person name="Labutti K."/>
            <person name="Salamov A."/>
            <person name="Andreopoulos B."/>
            <person name="Baker S."/>
            <person name="Barry K."/>
            <person name="Bills G."/>
            <person name="Bluhm B."/>
            <person name="Cannon C."/>
            <person name="Castanera R."/>
            <person name="Culley D."/>
            <person name="Daum C."/>
            <person name="Ezra D."/>
            <person name="Gonzalez J."/>
            <person name="Henrissat B."/>
            <person name="Kuo A."/>
            <person name="Liang C."/>
            <person name="Lipzen A."/>
            <person name="Lutzoni F."/>
            <person name="Magnuson J."/>
            <person name="Mondo S."/>
            <person name="Nolan M."/>
            <person name="Ohm R."/>
            <person name="Pangilinan J."/>
            <person name="Park H.-J."/>
            <person name="Ramirez L."/>
            <person name="Alfaro M."/>
            <person name="Sun H."/>
            <person name="Tritt A."/>
            <person name="Yoshinaga Y."/>
            <person name="Zwiers L.-H."/>
            <person name="Turgeon B."/>
            <person name="Goodwin S."/>
            <person name="Spatafora J."/>
            <person name="Crous P."/>
            <person name="Grigoriev I."/>
        </authorList>
    </citation>
    <scope>NUCLEOTIDE SEQUENCE</scope>
    <source>
        <strain evidence="1">CBS 122368</strain>
    </source>
</reference>
<dbReference type="Proteomes" id="UP000800094">
    <property type="component" value="Unassembled WGS sequence"/>
</dbReference>
<name>A0A6A6I8Z9_9PLEO</name>
<dbReference type="GeneID" id="54586921"/>
<organism evidence="1 2">
    <name type="scientific">Trematosphaeria pertusa</name>
    <dbReference type="NCBI Taxonomy" id="390896"/>
    <lineage>
        <taxon>Eukaryota</taxon>
        <taxon>Fungi</taxon>
        <taxon>Dikarya</taxon>
        <taxon>Ascomycota</taxon>
        <taxon>Pezizomycotina</taxon>
        <taxon>Dothideomycetes</taxon>
        <taxon>Pleosporomycetidae</taxon>
        <taxon>Pleosporales</taxon>
        <taxon>Massarineae</taxon>
        <taxon>Trematosphaeriaceae</taxon>
        <taxon>Trematosphaeria</taxon>
    </lineage>
</organism>
<keyword evidence="2" id="KW-1185">Reference proteome</keyword>
<gene>
    <name evidence="1" type="ORF">BU26DRAFT_566921</name>
</gene>
<proteinExistence type="predicted"/>
<evidence type="ECO:0000313" key="2">
    <source>
        <dbReference type="Proteomes" id="UP000800094"/>
    </source>
</evidence>
<dbReference type="SUPFAM" id="SSF54909">
    <property type="entry name" value="Dimeric alpha+beta barrel"/>
    <property type="match status" value="1"/>
</dbReference>
<evidence type="ECO:0008006" key="3">
    <source>
        <dbReference type="Google" id="ProtNLM"/>
    </source>
</evidence>
<dbReference type="EMBL" id="ML987198">
    <property type="protein sequence ID" value="KAF2246558.1"/>
    <property type="molecule type" value="Genomic_DNA"/>
</dbReference>
<protein>
    <recommendedName>
        <fullName evidence="3">EthD domain-containing protein</fullName>
    </recommendedName>
</protein>
<sequence>MSNPNRTTYTGPPLSGPGIIWVNSVPRPSLPDATFNAWYQTVHIPDILSAKPSSGRAGCAAAWRFKCTDAARPRPYLALYAVPDLSFIQSAEFAGISQYDDLLPEGGPSQEYVDFDTRIYQRVQVFEKHEPGGQTGKMGRGGGIGAVIKSTAIQPQSGTEGEFDRWYREEHLEQVACMPGWRKSTRYELVFKVRSRDEADGEAAPGFLALHEFEEGTVVGRMGKEEWTEWTRRVVEGAVAIDEGVFEFVWGMGEEGAAL</sequence>